<dbReference type="FunFam" id="1.10.150.250:FF:000004">
    <property type="entry name" value="Succinate dehydrogenase assembly factor 2, mitochondrial"/>
    <property type="match status" value="1"/>
</dbReference>
<evidence type="ECO:0000256" key="3">
    <source>
        <dbReference type="ARBA" id="ARBA00023186"/>
    </source>
</evidence>
<accession>A0AAT9G770</accession>
<gene>
    <name evidence="4" type="ORF">DMENIID0002_03050</name>
</gene>
<dbReference type="Pfam" id="PF03937">
    <property type="entry name" value="Sdh5"/>
    <property type="match status" value="1"/>
</dbReference>
<evidence type="ECO:0000256" key="1">
    <source>
        <dbReference type="ARBA" id="ARBA00008571"/>
    </source>
</evidence>
<dbReference type="InterPro" id="IPR036714">
    <property type="entry name" value="SDH_sf"/>
</dbReference>
<comment type="similarity">
    <text evidence="1">Belongs to the SdhE FAD assembly factor family.</text>
</comment>
<reference evidence="4" key="1">
    <citation type="submission" date="2024-01" db="EMBL/GenBank/DDBJ databases">
        <title>Sequencing the genomes of a sandfly, Sergentomyia squamirostris, and its two endosymbionts.</title>
        <authorList>
            <person name="Itokawa K."/>
            <person name="Sanjoba C."/>
        </authorList>
    </citation>
    <scope>NUCLEOTIDE SEQUENCE</scope>
    <source>
        <strain evidence="4">RiSSQ</strain>
    </source>
</reference>
<evidence type="ECO:0000256" key="2">
    <source>
        <dbReference type="ARBA" id="ARBA00019418"/>
    </source>
</evidence>
<proteinExistence type="inferred from homology"/>
<dbReference type="PANTHER" id="PTHR12469">
    <property type="entry name" value="PROTEIN EMI5 HOMOLOG, MITOCHONDRIAL"/>
    <property type="match status" value="1"/>
</dbReference>
<keyword evidence="3" id="KW-0143">Chaperone</keyword>
<name>A0AAT9G770_9RICK</name>
<dbReference type="EMBL" id="AP029170">
    <property type="protein sequence ID" value="BFD45659.1"/>
    <property type="molecule type" value="Genomic_DNA"/>
</dbReference>
<sequence>MDYLKKAFLAKKLLYQSKNRGCKETGLILGKFAEQFLANMDIDSLTDFALILNQNDIDIYDWITNKTIPPVHLNSKVMLQILNFDINRL</sequence>
<protein>
    <recommendedName>
        <fullName evidence="2">FAD assembly factor SdhE</fullName>
    </recommendedName>
</protein>
<organism evidence="4">
    <name type="scientific">Candidatus Tisiphia endosymbiont of Sergentomyia squamirostris</name>
    <dbReference type="NCBI Taxonomy" id="3113639"/>
    <lineage>
        <taxon>Bacteria</taxon>
        <taxon>Pseudomonadati</taxon>
        <taxon>Pseudomonadota</taxon>
        <taxon>Alphaproteobacteria</taxon>
        <taxon>Rickettsiales</taxon>
        <taxon>Rickettsiaceae</taxon>
        <taxon>Rickettsieae</taxon>
        <taxon>Candidatus Tisiphia</taxon>
    </lineage>
</organism>
<dbReference type="AlphaFoldDB" id="A0AAT9G770"/>
<dbReference type="Gene3D" id="1.10.150.250">
    <property type="entry name" value="Flavinator of succinate dehydrogenase"/>
    <property type="match status" value="1"/>
</dbReference>
<dbReference type="SUPFAM" id="SSF109910">
    <property type="entry name" value="YgfY-like"/>
    <property type="match status" value="1"/>
</dbReference>
<dbReference type="PANTHER" id="PTHR12469:SF2">
    <property type="entry name" value="SUCCINATE DEHYDROGENASE ASSEMBLY FACTOR 2, MITOCHONDRIAL"/>
    <property type="match status" value="1"/>
</dbReference>
<dbReference type="InterPro" id="IPR005631">
    <property type="entry name" value="SDH"/>
</dbReference>
<dbReference type="GO" id="GO:0006099">
    <property type="term" value="P:tricarboxylic acid cycle"/>
    <property type="evidence" value="ECO:0007669"/>
    <property type="project" value="TreeGrafter"/>
</dbReference>
<evidence type="ECO:0000313" key="4">
    <source>
        <dbReference type="EMBL" id="BFD45659.1"/>
    </source>
</evidence>